<dbReference type="KEGG" id="hcu:MUN79_20320"/>
<reference evidence="1" key="1">
    <citation type="submission" date="2022-04" db="EMBL/GenBank/DDBJ databases">
        <title>Hymenobacter sp. isolated from the air.</title>
        <authorList>
            <person name="Won M."/>
            <person name="Lee C.-M."/>
            <person name="Woen H.-Y."/>
            <person name="Kwon S.-W."/>
        </authorList>
    </citation>
    <scope>NUCLEOTIDE SEQUENCE</scope>
    <source>
        <strain evidence="1">5116S-3</strain>
    </source>
</reference>
<organism evidence="1 2">
    <name type="scientific">Hymenobacter cellulosilyticus</name>
    <dbReference type="NCBI Taxonomy" id="2932248"/>
    <lineage>
        <taxon>Bacteria</taxon>
        <taxon>Pseudomonadati</taxon>
        <taxon>Bacteroidota</taxon>
        <taxon>Cytophagia</taxon>
        <taxon>Cytophagales</taxon>
        <taxon>Hymenobacteraceae</taxon>
        <taxon>Hymenobacter</taxon>
    </lineage>
</organism>
<evidence type="ECO:0000313" key="2">
    <source>
        <dbReference type="Proteomes" id="UP000831796"/>
    </source>
</evidence>
<name>A0A8T9Q0T5_9BACT</name>
<proteinExistence type="predicted"/>
<dbReference type="RefSeq" id="WP_244674410.1">
    <property type="nucleotide sequence ID" value="NZ_CP095046.1"/>
</dbReference>
<accession>A0A8T9Q0T5</accession>
<gene>
    <name evidence="1" type="ORF">MUN79_20320</name>
</gene>
<sequence length="144" mass="16392">MKRLLLFKSSQRHERLSQKIRTELSKQLGLVGTLSDSCQELTLTQLNECLPLLLTFQPRAVEGWQDQEHHGAALSLSFPGGYRLLLTVFCPPLDAQPWYPDTKIFVYKDALLSTYLACHHSHLCAALHRSLQVLSQRQPLKLAQ</sequence>
<dbReference type="Proteomes" id="UP000831796">
    <property type="component" value="Chromosome"/>
</dbReference>
<dbReference type="AlphaFoldDB" id="A0A8T9Q0T5"/>
<keyword evidence="2" id="KW-1185">Reference proteome</keyword>
<protein>
    <submittedName>
        <fullName evidence="1">Uncharacterized protein</fullName>
    </submittedName>
</protein>
<evidence type="ECO:0000313" key="1">
    <source>
        <dbReference type="EMBL" id="UOQ70997.1"/>
    </source>
</evidence>
<dbReference type="EMBL" id="CP095046">
    <property type="protein sequence ID" value="UOQ70997.1"/>
    <property type="molecule type" value="Genomic_DNA"/>
</dbReference>